<dbReference type="OrthoDB" id="3360125at2759"/>
<feature type="compositionally biased region" description="Low complexity" evidence="1">
    <location>
        <begin position="636"/>
        <end position="645"/>
    </location>
</feature>
<evidence type="ECO:0000256" key="1">
    <source>
        <dbReference type="SAM" id="MobiDB-lite"/>
    </source>
</evidence>
<dbReference type="EMBL" id="CAJMWY010004483">
    <property type="protein sequence ID" value="CAE6533046.1"/>
    <property type="molecule type" value="Genomic_DNA"/>
</dbReference>
<accession>A0A8H3GEG5</accession>
<feature type="compositionally biased region" description="Polar residues" evidence="1">
    <location>
        <begin position="249"/>
        <end position="259"/>
    </location>
</feature>
<sequence length="689" mass="80030">METTVSRQGDFQIRLAQWLLDQLNSRGELETVTQQFSFLVSQVQEQSIEELYEHIGKLIFQKVARVPLEGVRVDIRLCAELCYSLFALHVKHRSNLRFRVMLIHEHIFRLCIHSISAENIIDLESNQDRTGTTTGPDFMSPRSNGTISLEKNSELLFYLCDFRLISLAQICEYMHRVIESHKTSTSSRLRDAGIGIRILSGLFPGHSAVPWKNEKNEFDEWINTHSNLNDCQVTATLGRINPQEKLHTNTDVGRSTQPKTIGFSPLGNHNDAEAYSSGSPNRLVSSDKTTFLSQSRDHAEEIDDLARNNFGKPPQTPVVSRPESPANKNSDEGLVMTGVVAGKERRLGQERGKAAGEQEEGEKDEDKIEEKKLANDKAERKTEDEAKREAEERVIREEAKRKAEMERRLKDEEVKREAELEIERKAEAERKARGEAERVAEEARRKEEALRLKAAALKIKEEEKHKARVLNEHRLAERKAKRETERKAKEEEERMVQEEQRKEAERKAREEAEREAKAEAECKAREEEQRIAQEERARRGEERRVKREAERQARREAEQQARLEIERKAKEEEERKVKEDKERHARVEAERKEAQERAREQAELEAREIEEREAREAAEVAARAEEEEREEREAAEAANRATAEAIVKEEMERERAEKEKEKWLKHLEYLEGFTTPTGRAQGKKNYRMW</sequence>
<dbReference type="Proteomes" id="UP000663861">
    <property type="component" value="Unassembled WGS sequence"/>
</dbReference>
<feature type="compositionally biased region" description="Basic and acidic residues" evidence="1">
    <location>
        <begin position="342"/>
        <end position="356"/>
    </location>
</feature>
<feature type="region of interest" description="Disordered" evidence="1">
    <location>
        <begin position="470"/>
        <end position="653"/>
    </location>
</feature>
<proteinExistence type="predicted"/>
<feature type="compositionally biased region" description="Basic and acidic residues" evidence="1">
    <location>
        <begin position="470"/>
        <end position="635"/>
    </location>
</feature>
<feature type="compositionally biased region" description="Basic and acidic residues" evidence="1">
    <location>
        <begin position="364"/>
        <end position="420"/>
    </location>
</feature>
<dbReference type="EMBL" id="CAJMWX010001029">
    <property type="protein sequence ID" value="CAE6445541.1"/>
    <property type="molecule type" value="Genomic_DNA"/>
</dbReference>
<evidence type="ECO:0000313" key="2">
    <source>
        <dbReference type="EMBL" id="CAE6445541.1"/>
    </source>
</evidence>
<gene>
    <name evidence="3" type="ORF">RDB_LOCUS178561</name>
    <name evidence="2" type="ORF">RDB_LOCUS57676</name>
</gene>
<organism evidence="2 4">
    <name type="scientific">Rhizoctonia solani</name>
    <dbReference type="NCBI Taxonomy" id="456999"/>
    <lineage>
        <taxon>Eukaryota</taxon>
        <taxon>Fungi</taxon>
        <taxon>Dikarya</taxon>
        <taxon>Basidiomycota</taxon>
        <taxon>Agaricomycotina</taxon>
        <taxon>Agaricomycetes</taxon>
        <taxon>Cantharellales</taxon>
        <taxon>Ceratobasidiaceae</taxon>
        <taxon>Rhizoctonia</taxon>
    </lineage>
</organism>
<evidence type="ECO:0000313" key="3">
    <source>
        <dbReference type="EMBL" id="CAE6533046.1"/>
    </source>
</evidence>
<feature type="region of interest" description="Disordered" evidence="1">
    <location>
        <begin position="239"/>
        <end position="420"/>
    </location>
</feature>
<evidence type="ECO:0000313" key="4">
    <source>
        <dbReference type="Proteomes" id="UP000663888"/>
    </source>
</evidence>
<reference evidence="2" key="1">
    <citation type="submission" date="2021-01" db="EMBL/GenBank/DDBJ databases">
        <authorList>
            <person name="Kaushik A."/>
        </authorList>
    </citation>
    <scope>NUCLEOTIDE SEQUENCE</scope>
    <source>
        <strain evidence="2">AG4-R118</strain>
        <strain evidence="3">AG4-RS23</strain>
    </source>
</reference>
<name>A0A8H3GEG5_9AGAM</name>
<protein>
    <submittedName>
        <fullName evidence="2">Uncharacterized protein</fullName>
    </submittedName>
</protein>
<dbReference type="Proteomes" id="UP000663888">
    <property type="component" value="Unassembled WGS sequence"/>
</dbReference>
<comment type="caution">
    <text evidence="2">The sequence shown here is derived from an EMBL/GenBank/DDBJ whole genome shotgun (WGS) entry which is preliminary data.</text>
</comment>
<feature type="compositionally biased region" description="Polar residues" evidence="1">
    <location>
        <begin position="276"/>
        <end position="294"/>
    </location>
</feature>
<dbReference type="AlphaFoldDB" id="A0A8H3GEG5"/>